<feature type="domain" description="Zn(2)-C6 fungal-type" evidence="5">
    <location>
        <begin position="40"/>
        <end position="73"/>
    </location>
</feature>
<keyword evidence="1" id="KW-0805">Transcription regulation</keyword>
<dbReference type="InterPro" id="IPR036864">
    <property type="entry name" value="Zn2-C6_fun-type_DNA-bd_sf"/>
</dbReference>
<evidence type="ECO:0000313" key="6">
    <source>
        <dbReference type="EMBL" id="KAK4114608.1"/>
    </source>
</evidence>
<keyword evidence="3" id="KW-0539">Nucleus</keyword>
<evidence type="ECO:0000256" key="4">
    <source>
        <dbReference type="SAM" id="MobiDB-lite"/>
    </source>
</evidence>
<reference evidence="6" key="2">
    <citation type="submission" date="2023-05" db="EMBL/GenBank/DDBJ databases">
        <authorList>
            <consortium name="Lawrence Berkeley National Laboratory"/>
            <person name="Steindorff A."/>
            <person name="Hensen N."/>
            <person name="Bonometti L."/>
            <person name="Westerberg I."/>
            <person name="Brannstrom I.O."/>
            <person name="Guillou S."/>
            <person name="Cros-Aarteil S."/>
            <person name="Calhoun S."/>
            <person name="Haridas S."/>
            <person name="Kuo A."/>
            <person name="Mondo S."/>
            <person name="Pangilinan J."/>
            <person name="Riley R."/>
            <person name="Labutti K."/>
            <person name="Andreopoulos B."/>
            <person name="Lipzen A."/>
            <person name="Chen C."/>
            <person name="Yanf M."/>
            <person name="Daum C."/>
            <person name="Ng V."/>
            <person name="Clum A."/>
            <person name="Ohm R."/>
            <person name="Martin F."/>
            <person name="Silar P."/>
            <person name="Natvig D."/>
            <person name="Lalanne C."/>
            <person name="Gautier V."/>
            <person name="Ament-Velasquez S.L."/>
            <person name="Kruys A."/>
            <person name="Hutchinson M.I."/>
            <person name="Powell A.J."/>
            <person name="Barry K."/>
            <person name="Miller A.N."/>
            <person name="Grigoriev I.V."/>
            <person name="Debuchy R."/>
            <person name="Gladieux P."/>
            <person name="Thoren M.H."/>
            <person name="Johannesson H."/>
        </authorList>
    </citation>
    <scope>NUCLEOTIDE SEQUENCE</scope>
    <source>
        <strain evidence="6">CBS 508.74</strain>
    </source>
</reference>
<sequence>MQTPDDPLEFSARPPPAEPAEAESKSPEPKRRKIRKGTRSCWGCKRRKTRCIYAAPADAVCVGCQRRGANCVSQEFPEEICMPVDRGRHMGDRIVRVEALVEQLVRQVGPGAGGLAGPVQDPAASSSRDPNPSPTDVAASVEDENLEAQVALSLSKTPNDRRLWEALCEAFPPSGDMEIYRSRASPTILLFSISMLKPLRIIERDGPPDLDSVFKPPCQDTHPVLLAKHMLILALTLHYVHLSETPQFPGLSEAPRDRMRRLGDTAIRLVVTNNEFLGSIESLECLVLESQFENNCGRVRRAWLTLQRATALAQLMGIHRGGPHRPLKTIDPGTAAYPQFLWHRILWAGRMLSLLLGLPQGTLDMSMASPAALASDAPVGRLERIHSTVMARILERNESDPDLDGFALTQELDMELQNAANQLPNKSWLPLDLGSVDGDSLEGFRRSVLFARQVHHYYLLIQLHLPYMLRSSAPGAKGAKYDYSRNTCVTASREVITRCFTSRYQTRMPFYCRQLDFWSLTAALTLLFAHIDGHAQRPGDNMLAHHRASDRGMVEAVLEHMDYMNEINKDPLGERSAELLRRLLAIEAYSARGGRTPSGKGVGNLDSPANGCLNGHGTLRISIPYFGVVRVDPRGVISKEANTATATTNDSPTTITTFSLSTVVGSPPSPLSAYPPDLPKHPPPDPQQPLRQAPAHMQPQPQPQEPARVAAGPCTQASAEPYADMPASARPLYHHQQDQHQHPAWLQQPAPSQYAAPYPGVATGLDGWALQGFDVAYFDNLMKGAAAMDAEGGPGPSADTSGVGYNGQPADGWGPWQ</sequence>
<dbReference type="CDD" id="cd00067">
    <property type="entry name" value="GAL4"/>
    <property type="match status" value="1"/>
</dbReference>
<reference evidence="6" key="1">
    <citation type="journal article" date="2023" name="Mol. Phylogenet. Evol.">
        <title>Genome-scale phylogeny and comparative genomics of the fungal order Sordariales.</title>
        <authorList>
            <person name="Hensen N."/>
            <person name="Bonometti L."/>
            <person name="Westerberg I."/>
            <person name="Brannstrom I.O."/>
            <person name="Guillou S."/>
            <person name="Cros-Aarteil S."/>
            <person name="Calhoun S."/>
            <person name="Haridas S."/>
            <person name="Kuo A."/>
            <person name="Mondo S."/>
            <person name="Pangilinan J."/>
            <person name="Riley R."/>
            <person name="LaButti K."/>
            <person name="Andreopoulos B."/>
            <person name="Lipzen A."/>
            <person name="Chen C."/>
            <person name="Yan M."/>
            <person name="Daum C."/>
            <person name="Ng V."/>
            <person name="Clum A."/>
            <person name="Steindorff A."/>
            <person name="Ohm R.A."/>
            <person name="Martin F."/>
            <person name="Silar P."/>
            <person name="Natvig D.O."/>
            <person name="Lalanne C."/>
            <person name="Gautier V."/>
            <person name="Ament-Velasquez S.L."/>
            <person name="Kruys A."/>
            <person name="Hutchinson M.I."/>
            <person name="Powell A.J."/>
            <person name="Barry K."/>
            <person name="Miller A.N."/>
            <person name="Grigoriev I.V."/>
            <person name="Debuchy R."/>
            <person name="Gladieux P."/>
            <person name="Hiltunen Thoren M."/>
            <person name="Johannesson H."/>
        </authorList>
    </citation>
    <scope>NUCLEOTIDE SEQUENCE</scope>
    <source>
        <strain evidence="6">CBS 508.74</strain>
    </source>
</reference>
<keyword evidence="2" id="KW-0804">Transcription</keyword>
<dbReference type="GO" id="GO:0000981">
    <property type="term" value="F:DNA-binding transcription factor activity, RNA polymerase II-specific"/>
    <property type="evidence" value="ECO:0007669"/>
    <property type="project" value="InterPro"/>
</dbReference>
<evidence type="ECO:0000256" key="2">
    <source>
        <dbReference type="ARBA" id="ARBA00023163"/>
    </source>
</evidence>
<evidence type="ECO:0000256" key="1">
    <source>
        <dbReference type="ARBA" id="ARBA00023015"/>
    </source>
</evidence>
<dbReference type="GO" id="GO:0008270">
    <property type="term" value="F:zinc ion binding"/>
    <property type="evidence" value="ECO:0007669"/>
    <property type="project" value="InterPro"/>
</dbReference>
<dbReference type="CDD" id="cd12148">
    <property type="entry name" value="fungal_TF_MHR"/>
    <property type="match status" value="1"/>
</dbReference>
<gene>
    <name evidence="6" type="ORF">N656DRAFT_705248</name>
</gene>
<dbReference type="Pfam" id="PF00172">
    <property type="entry name" value="Zn_clus"/>
    <property type="match status" value="1"/>
</dbReference>
<feature type="compositionally biased region" description="Low complexity" evidence="4">
    <location>
        <begin position="688"/>
        <end position="711"/>
    </location>
</feature>
<name>A0AAN6YV29_9PEZI</name>
<evidence type="ECO:0000256" key="3">
    <source>
        <dbReference type="ARBA" id="ARBA00023242"/>
    </source>
</evidence>
<comment type="caution">
    <text evidence="6">The sequence shown here is derived from an EMBL/GenBank/DDBJ whole genome shotgun (WGS) entry which is preliminary data.</text>
</comment>
<evidence type="ECO:0000313" key="7">
    <source>
        <dbReference type="Proteomes" id="UP001302812"/>
    </source>
</evidence>
<dbReference type="AlphaFoldDB" id="A0AAN6YV29"/>
<feature type="region of interest" description="Disordered" evidence="4">
    <location>
        <begin position="789"/>
        <end position="817"/>
    </location>
</feature>
<proteinExistence type="predicted"/>
<feature type="region of interest" description="Disordered" evidence="4">
    <location>
        <begin position="659"/>
        <end position="715"/>
    </location>
</feature>
<dbReference type="PANTHER" id="PTHR47840:SF1">
    <property type="entry name" value="ZN(II)2CYS6 TRANSCRIPTION FACTOR (EUROFUNG)"/>
    <property type="match status" value="1"/>
</dbReference>
<keyword evidence="7" id="KW-1185">Reference proteome</keyword>
<feature type="region of interest" description="Disordered" evidence="4">
    <location>
        <begin position="111"/>
        <end position="138"/>
    </location>
</feature>
<dbReference type="SUPFAM" id="SSF57701">
    <property type="entry name" value="Zn2/Cys6 DNA-binding domain"/>
    <property type="match status" value="1"/>
</dbReference>
<dbReference type="InterPro" id="IPR001138">
    <property type="entry name" value="Zn2Cys6_DnaBD"/>
</dbReference>
<evidence type="ECO:0000259" key="5">
    <source>
        <dbReference type="PROSITE" id="PS50048"/>
    </source>
</evidence>
<organism evidence="6 7">
    <name type="scientific">Canariomyces notabilis</name>
    <dbReference type="NCBI Taxonomy" id="2074819"/>
    <lineage>
        <taxon>Eukaryota</taxon>
        <taxon>Fungi</taxon>
        <taxon>Dikarya</taxon>
        <taxon>Ascomycota</taxon>
        <taxon>Pezizomycotina</taxon>
        <taxon>Sordariomycetes</taxon>
        <taxon>Sordariomycetidae</taxon>
        <taxon>Sordariales</taxon>
        <taxon>Chaetomiaceae</taxon>
        <taxon>Canariomyces</taxon>
    </lineage>
</organism>
<feature type="region of interest" description="Disordered" evidence="4">
    <location>
        <begin position="1"/>
        <end position="37"/>
    </location>
</feature>
<protein>
    <recommendedName>
        <fullName evidence="5">Zn(2)-C6 fungal-type domain-containing protein</fullName>
    </recommendedName>
</protein>
<dbReference type="Proteomes" id="UP001302812">
    <property type="component" value="Unassembled WGS sequence"/>
</dbReference>
<dbReference type="PROSITE" id="PS00463">
    <property type="entry name" value="ZN2_CY6_FUNGAL_1"/>
    <property type="match status" value="1"/>
</dbReference>
<dbReference type="PANTHER" id="PTHR47840">
    <property type="entry name" value="ZN(II)2CYS6 TRANSCRIPTION FACTOR (EUROFUNG)-RELATED"/>
    <property type="match status" value="1"/>
</dbReference>
<dbReference type="Gene3D" id="4.10.240.10">
    <property type="entry name" value="Zn(2)-C6 fungal-type DNA-binding domain"/>
    <property type="match status" value="1"/>
</dbReference>
<dbReference type="GeneID" id="89935382"/>
<dbReference type="RefSeq" id="XP_064672178.1">
    <property type="nucleotide sequence ID" value="XM_064811257.1"/>
</dbReference>
<dbReference type="PROSITE" id="PS50048">
    <property type="entry name" value="ZN2_CY6_FUNGAL_2"/>
    <property type="match status" value="1"/>
</dbReference>
<accession>A0AAN6YV29</accession>
<dbReference type="EMBL" id="MU853336">
    <property type="protein sequence ID" value="KAK4114608.1"/>
    <property type="molecule type" value="Genomic_DNA"/>
</dbReference>